<reference evidence="2" key="2">
    <citation type="submission" date="2025-09" db="UniProtKB">
        <authorList>
            <consortium name="Ensembl"/>
        </authorList>
    </citation>
    <scope>IDENTIFICATION</scope>
</reference>
<proteinExistence type="predicted"/>
<keyword evidence="1" id="KW-1133">Transmembrane helix</keyword>
<evidence type="ECO:0000313" key="2">
    <source>
        <dbReference type="Ensembl" id="ENSSLUP00000004328.1"/>
    </source>
</evidence>
<organism evidence="2 3">
    <name type="scientific">Sander lucioperca</name>
    <name type="common">Pike-perch</name>
    <name type="synonym">Perca lucioperca</name>
    <dbReference type="NCBI Taxonomy" id="283035"/>
    <lineage>
        <taxon>Eukaryota</taxon>
        <taxon>Metazoa</taxon>
        <taxon>Chordata</taxon>
        <taxon>Craniata</taxon>
        <taxon>Vertebrata</taxon>
        <taxon>Euteleostomi</taxon>
        <taxon>Actinopterygii</taxon>
        <taxon>Neopterygii</taxon>
        <taxon>Teleostei</taxon>
        <taxon>Neoteleostei</taxon>
        <taxon>Acanthomorphata</taxon>
        <taxon>Eupercaria</taxon>
        <taxon>Perciformes</taxon>
        <taxon>Percoidei</taxon>
        <taxon>Percidae</taxon>
        <taxon>Luciopercinae</taxon>
        <taxon>Sander</taxon>
    </lineage>
</organism>
<evidence type="ECO:0000256" key="1">
    <source>
        <dbReference type="SAM" id="Phobius"/>
    </source>
</evidence>
<sequence>FTISQLTFVIVLFQTDFSDRIMNALFCRFHNFILPLVRGADGVCACTCGRHQVYHVVSYNGAQPMMDSSENYVVSDIMARQEMNLIVGLLLGLCISLFLQWLLGVCHSRSWTGLYGDFWSWMPKFSKTTELFRQLHPKHTEDFGGNMLHLDQDVHHDVNDLSR</sequence>
<dbReference type="GeneTree" id="ENSGT00400000023987"/>
<dbReference type="PANTHER" id="PTHR28666:SF1">
    <property type="entry name" value="TRANSMEMBRANE PROTEIN 240"/>
    <property type="match status" value="1"/>
</dbReference>
<keyword evidence="1" id="KW-0812">Transmembrane</keyword>
<dbReference type="Ensembl" id="ENSSLUT00000004459.1">
    <property type="protein sequence ID" value="ENSSLUP00000004328.1"/>
    <property type="gene ID" value="ENSSLUG00000001946.1"/>
</dbReference>
<accession>A0A8D0CNU7</accession>
<dbReference type="PANTHER" id="PTHR28666">
    <property type="entry name" value="TRANSMEMBRANE PROTEIN 240"/>
    <property type="match status" value="1"/>
</dbReference>
<protein>
    <submittedName>
        <fullName evidence="2">Transmembrane protein 240</fullName>
    </submittedName>
</protein>
<keyword evidence="3" id="KW-1185">Reference proteome</keyword>
<feature type="transmembrane region" description="Helical" evidence="1">
    <location>
        <begin position="85"/>
        <end position="103"/>
    </location>
</feature>
<dbReference type="InterPro" id="IPR027947">
    <property type="entry name" value="TMEM240"/>
</dbReference>
<dbReference type="Pfam" id="PF15207">
    <property type="entry name" value="TMEM240"/>
    <property type="match status" value="1"/>
</dbReference>
<dbReference type="AlphaFoldDB" id="A0A8D0CNU7"/>
<name>A0A8D0CNU7_SANLU</name>
<dbReference type="Proteomes" id="UP000694568">
    <property type="component" value="Unplaced"/>
</dbReference>
<reference evidence="2" key="1">
    <citation type="submission" date="2025-08" db="UniProtKB">
        <authorList>
            <consortium name="Ensembl"/>
        </authorList>
    </citation>
    <scope>IDENTIFICATION</scope>
</reference>
<keyword evidence="1" id="KW-0472">Membrane</keyword>
<evidence type="ECO:0000313" key="3">
    <source>
        <dbReference type="Proteomes" id="UP000694568"/>
    </source>
</evidence>